<protein>
    <submittedName>
        <fullName evidence="1">Uncharacterized protein</fullName>
    </submittedName>
</protein>
<reference evidence="1" key="1">
    <citation type="journal article" date="2020" name="mSystems">
        <title>Genome- and Community-Level Interaction Insights into Carbon Utilization and Element Cycling Functions of Hydrothermarchaeota in Hydrothermal Sediment.</title>
        <authorList>
            <person name="Zhou Z."/>
            <person name="Liu Y."/>
            <person name="Xu W."/>
            <person name="Pan J."/>
            <person name="Luo Z.H."/>
            <person name="Li M."/>
        </authorList>
    </citation>
    <scope>NUCLEOTIDE SEQUENCE [LARGE SCALE GENOMIC DNA]</scope>
    <source>
        <strain evidence="1">SpSt-418</strain>
    </source>
</reference>
<gene>
    <name evidence="1" type="ORF">ENR64_19445</name>
</gene>
<dbReference type="EMBL" id="DSRU01000277">
    <property type="protein sequence ID" value="HFM99884.1"/>
    <property type="molecule type" value="Genomic_DNA"/>
</dbReference>
<name>A0A7C3KFQ8_9CYAN</name>
<dbReference type="AlphaFoldDB" id="A0A7C3KFQ8"/>
<evidence type="ECO:0000313" key="1">
    <source>
        <dbReference type="EMBL" id="HFM99884.1"/>
    </source>
</evidence>
<accession>A0A7C3KFQ8</accession>
<organism evidence="1">
    <name type="scientific">Oscillatoriales cyanobacterium SpSt-418</name>
    <dbReference type="NCBI Taxonomy" id="2282169"/>
    <lineage>
        <taxon>Bacteria</taxon>
        <taxon>Bacillati</taxon>
        <taxon>Cyanobacteriota</taxon>
        <taxon>Cyanophyceae</taxon>
        <taxon>Oscillatoriophycideae</taxon>
        <taxon>Oscillatoriales</taxon>
    </lineage>
</organism>
<proteinExistence type="predicted"/>
<sequence>MSIQLEGTIEHKGFGTGAWALVTSSGETYELHQPPADLKHKGLKVKVEGEIRKDVMTLAMIGPVLEVSRFETQS</sequence>
<comment type="caution">
    <text evidence="1">The sequence shown here is derived from an EMBL/GenBank/DDBJ whole genome shotgun (WGS) entry which is preliminary data.</text>
</comment>